<dbReference type="InterPro" id="IPR011990">
    <property type="entry name" value="TPR-like_helical_dom_sf"/>
</dbReference>
<evidence type="ECO:0000313" key="5">
    <source>
        <dbReference type="Proteomes" id="UP000184073"/>
    </source>
</evidence>
<evidence type="ECO:0000256" key="1">
    <source>
        <dbReference type="ARBA" id="ARBA00022737"/>
    </source>
</evidence>
<evidence type="ECO:0000256" key="3">
    <source>
        <dbReference type="SAM" id="MobiDB-lite"/>
    </source>
</evidence>
<dbReference type="Pfam" id="PF13041">
    <property type="entry name" value="PPR_2"/>
    <property type="match status" value="1"/>
</dbReference>
<feature type="repeat" description="PPR" evidence="2">
    <location>
        <begin position="161"/>
        <end position="195"/>
    </location>
</feature>
<dbReference type="PROSITE" id="PS51375">
    <property type="entry name" value="PPR"/>
    <property type="match status" value="1"/>
</dbReference>
<dbReference type="PANTHER" id="PTHR47942:SF105">
    <property type="entry name" value="ATPASE EXPRESSION PROTEIN 3"/>
    <property type="match status" value="1"/>
</dbReference>
<feature type="compositionally biased region" description="Basic and acidic residues" evidence="3">
    <location>
        <begin position="415"/>
        <end position="445"/>
    </location>
</feature>
<dbReference type="STRING" id="1036611.A0A1L9PI16"/>
<dbReference type="VEuPathDB" id="FungiDB:ASPVEDRAFT_190835"/>
<evidence type="ECO:0008006" key="6">
    <source>
        <dbReference type="Google" id="ProtNLM"/>
    </source>
</evidence>
<protein>
    <recommendedName>
        <fullName evidence="6">Pentatricopeptide repeat protein</fullName>
    </recommendedName>
</protein>
<dbReference type="NCBIfam" id="TIGR00756">
    <property type="entry name" value="PPR"/>
    <property type="match status" value="1"/>
</dbReference>
<dbReference type="InterPro" id="IPR002885">
    <property type="entry name" value="PPR_rpt"/>
</dbReference>
<feature type="region of interest" description="Disordered" evidence="3">
    <location>
        <begin position="409"/>
        <end position="445"/>
    </location>
</feature>
<dbReference type="PANTHER" id="PTHR47942">
    <property type="entry name" value="TETRATRICOPEPTIDE REPEAT (TPR)-LIKE SUPERFAMILY PROTEIN-RELATED"/>
    <property type="match status" value="1"/>
</dbReference>
<gene>
    <name evidence="4" type="ORF">ASPVEDRAFT_190835</name>
</gene>
<dbReference type="Proteomes" id="UP000184073">
    <property type="component" value="Unassembled WGS sequence"/>
</dbReference>
<dbReference type="EMBL" id="KV878128">
    <property type="protein sequence ID" value="OJJ01142.1"/>
    <property type="molecule type" value="Genomic_DNA"/>
</dbReference>
<dbReference type="AlphaFoldDB" id="A0A1L9PI16"/>
<reference evidence="5" key="1">
    <citation type="journal article" date="2017" name="Genome Biol.">
        <title>Comparative genomics reveals high biological diversity and specific adaptations in the industrially and medically important fungal genus Aspergillus.</title>
        <authorList>
            <person name="de Vries R.P."/>
            <person name="Riley R."/>
            <person name="Wiebenga A."/>
            <person name="Aguilar-Osorio G."/>
            <person name="Amillis S."/>
            <person name="Uchima C.A."/>
            <person name="Anderluh G."/>
            <person name="Asadollahi M."/>
            <person name="Askin M."/>
            <person name="Barry K."/>
            <person name="Battaglia E."/>
            <person name="Bayram O."/>
            <person name="Benocci T."/>
            <person name="Braus-Stromeyer S.A."/>
            <person name="Caldana C."/>
            <person name="Canovas D."/>
            <person name="Cerqueira G.C."/>
            <person name="Chen F."/>
            <person name="Chen W."/>
            <person name="Choi C."/>
            <person name="Clum A."/>
            <person name="Dos Santos R.A."/>
            <person name="Damasio A.R."/>
            <person name="Diallinas G."/>
            <person name="Emri T."/>
            <person name="Fekete E."/>
            <person name="Flipphi M."/>
            <person name="Freyberg S."/>
            <person name="Gallo A."/>
            <person name="Gournas C."/>
            <person name="Habgood R."/>
            <person name="Hainaut M."/>
            <person name="Harispe M.L."/>
            <person name="Henrissat B."/>
            <person name="Hilden K.S."/>
            <person name="Hope R."/>
            <person name="Hossain A."/>
            <person name="Karabika E."/>
            <person name="Karaffa L."/>
            <person name="Karanyi Z."/>
            <person name="Krasevec N."/>
            <person name="Kuo A."/>
            <person name="Kusch H."/>
            <person name="LaButti K."/>
            <person name="Lagendijk E.L."/>
            <person name="Lapidus A."/>
            <person name="Levasseur A."/>
            <person name="Lindquist E."/>
            <person name="Lipzen A."/>
            <person name="Logrieco A.F."/>
            <person name="MacCabe A."/>
            <person name="Maekelae M.R."/>
            <person name="Malavazi I."/>
            <person name="Melin P."/>
            <person name="Meyer V."/>
            <person name="Mielnichuk N."/>
            <person name="Miskei M."/>
            <person name="Molnar A.P."/>
            <person name="Mule G."/>
            <person name="Ngan C.Y."/>
            <person name="Orejas M."/>
            <person name="Orosz E."/>
            <person name="Ouedraogo J.P."/>
            <person name="Overkamp K.M."/>
            <person name="Park H.-S."/>
            <person name="Perrone G."/>
            <person name="Piumi F."/>
            <person name="Punt P.J."/>
            <person name="Ram A.F."/>
            <person name="Ramon A."/>
            <person name="Rauscher S."/>
            <person name="Record E."/>
            <person name="Riano-Pachon D.M."/>
            <person name="Robert V."/>
            <person name="Roehrig J."/>
            <person name="Ruller R."/>
            <person name="Salamov A."/>
            <person name="Salih N.S."/>
            <person name="Samson R.A."/>
            <person name="Sandor E."/>
            <person name="Sanguinetti M."/>
            <person name="Schuetze T."/>
            <person name="Sepcic K."/>
            <person name="Shelest E."/>
            <person name="Sherlock G."/>
            <person name="Sophianopoulou V."/>
            <person name="Squina F.M."/>
            <person name="Sun H."/>
            <person name="Susca A."/>
            <person name="Todd R.B."/>
            <person name="Tsang A."/>
            <person name="Unkles S.E."/>
            <person name="van de Wiele N."/>
            <person name="van Rossen-Uffink D."/>
            <person name="Oliveira J.V."/>
            <person name="Vesth T.C."/>
            <person name="Visser J."/>
            <person name="Yu J.-H."/>
            <person name="Zhou M."/>
            <person name="Andersen M.R."/>
            <person name="Archer D.B."/>
            <person name="Baker S.E."/>
            <person name="Benoit I."/>
            <person name="Brakhage A.A."/>
            <person name="Braus G.H."/>
            <person name="Fischer R."/>
            <person name="Frisvad J.C."/>
            <person name="Goldman G.H."/>
            <person name="Houbraken J."/>
            <person name="Oakley B."/>
            <person name="Pocsi I."/>
            <person name="Scazzocchio C."/>
            <person name="Seiboth B."/>
            <person name="vanKuyk P.A."/>
            <person name="Wortman J."/>
            <person name="Dyer P.S."/>
            <person name="Grigoriev I.V."/>
        </authorList>
    </citation>
    <scope>NUCLEOTIDE SEQUENCE [LARGE SCALE GENOMIC DNA]</scope>
    <source>
        <strain evidence="5">CBS 583.65</strain>
    </source>
</reference>
<dbReference type="RefSeq" id="XP_040666904.1">
    <property type="nucleotide sequence ID" value="XM_040809072.1"/>
</dbReference>
<keyword evidence="5" id="KW-1185">Reference proteome</keyword>
<evidence type="ECO:0000313" key="4">
    <source>
        <dbReference type="EMBL" id="OJJ01142.1"/>
    </source>
</evidence>
<dbReference type="GeneID" id="63724583"/>
<name>A0A1L9PI16_ASPVE</name>
<accession>A0A1L9PI16</accession>
<organism evidence="4 5">
    <name type="scientific">Aspergillus versicolor CBS 583.65</name>
    <dbReference type="NCBI Taxonomy" id="1036611"/>
    <lineage>
        <taxon>Eukaryota</taxon>
        <taxon>Fungi</taxon>
        <taxon>Dikarya</taxon>
        <taxon>Ascomycota</taxon>
        <taxon>Pezizomycotina</taxon>
        <taxon>Eurotiomycetes</taxon>
        <taxon>Eurotiomycetidae</taxon>
        <taxon>Eurotiales</taxon>
        <taxon>Aspergillaceae</taxon>
        <taxon>Aspergillus</taxon>
        <taxon>Aspergillus subgen. Nidulantes</taxon>
    </lineage>
</organism>
<sequence>MLRCSNATAFRTQFTANMALRAPIPRALPWIGAPQRLPPFTQGAVRQFGTEKREKRTGKGNRIFSAKDDLQEPSQPITTPFTAAKRKDRRDPRLGLTKEDSLVLIATNKGPSVSKKAVRMELVWLKDRAMLLEQTRRMLRRDNVAMAAALVREAQRTGYDTAASWNALLDYCMLKKNPRAAFKFWNDMKKRGCMPNEHAYTTMLHGLSKMDKAASYDVVPTARVVYDSLYAPNSLVKPSLIHTNAMLNVCAQHNAMDVLWEIAGALPEEGPHSPDSFTYTIILSGIRGSIQKGVGKLQGFEADKARLRRFEGIKEGKRVWADILYRWKHGQIALSNQLVSAMAGLLWEGTGDWHLYEVLQLYHQTAGLPILAKQPRRDLSAASNRALSRVGSDFTYEAQVKAGKAPAPEDVVPFVDDKGKKFTPTEKKADERDVPAQPKQEEGNEENFDHLFDPVLPEDARPYTGSFVGSIDGPTYIPLGNRELSVILETCLQMTNAAGPGKAYWTHLTIEDHGYSFPPDHRSYVAYLRILRVARSSRLTAELLRNQMLPAGFEQGLPFHIALSTCRRDRLNPNVLKNANSMLEMMNEGLLIPDHRAIGSYLDLIKMLEDNPQDLVSLNGLDVDKQTASTKLETMGRTLTLNLLQVAVKNLRPLVAKLSEAMTESLDRAPDLTGRSGIEPQFVKKQAQSGAQVLAVLTRVRLLVDSILKRHNDDLLSKEARKELEEESLALRKYSDVDVIKSAKAKTVFPTAQQQTTFFDTRKPIPINDTPVVRHDIPVDP</sequence>
<dbReference type="InterPro" id="IPR051222">
    <property type="entry name" value="PPR/CCM1_RNA-binding"/>
</dbReference>
<evidence type="ECO:0000256" key="2">
    <source>
        <dbReference type="PROSITE-ProRule" id="PRU00708"/>
    </source>
</evidence>
<dbReference type="OrthoDB" id="185373at2759"/>
<dbReference type="Gene3D" id="1.25.40.10">
    <property type="entry name" value="Tetratricopeptide repeat domain"/>
    <property type="match status" value="1"/>
</dbReference>
<keyword evidence="1" id="KW-0677">Repeat</keyword>
<proteinExistence type="predicted"/>